<dbReference type="EMBL" id="BAAARB010000017">
    <property type="protein sequence ID" value="GAA2386975.1"/>
    <property type="molecule type" value="Genomic_DNA"/>
</dbReference>
<dbReference type="PANTHER" id="PTHR39757">
    <property type="match status" value="1"/>
</dbReference>
<comment type="caution">
    <text evidence="1">The sequence shown here is derived from an EMBL/GenBank/DDBJ whole genome shotgun (WGS) entry which is preliminary data.</text>
</comment>
<dbReference type="PANTHER" id="PTHR39757:SF5">
    <property type="entry name" value="OS02G0190600 PROTEIN"/>
    <property type="match status" value="1"/>
</dbReference>
<organism evidence="1 2">
    <name type="scientific">Gordonia cholesterolivorans</name>
    <dbReference type="NCBI Taxonomy" id="559625"/>
    <lineage>
        <taxon>Bacteria</taxon>
        <taxon>Bacillati</taxon>
        <taxon>Actinomycetota</taxon>
        <taxon>Actinomycetes</taxon>
        <taxon>Mycobacteriales</taxon>
        <taxon>Gordoniaceae</taxon>
        <taxon>Gordonia</taxon>
    </lineage>
</organism>
<evidence type="ECO:0000313" key="1">
    <source>
        <dbReference type="EMBL" id="GAA2386975.1"/>
    </source>
</evidence>
<name>A0ABN3HTA4_9ACTN</name>
<dbReference type="PRINTS" id="PR00469">
    <property type="entry name" value="PNDRDTASEII"/>
</dbReference>
<evidence type="ECO:0000313" key="2">
    <source>
        <dbReference type="Proteomes" id="UP001501170"/>
    </source>
</evidence>
<protein>
    <recommendedName>
        <fullName evidence="3">Lycopene beta-cyclase</fullName>
    </recommendedName>
</protein>
<dbReference type="Proteomes" id="UP001501170">
    <property type="component" value="Unassembled WGS sequence"/>
</dbReference>
<proteinExistence type="predicted"/>
<reference evidence="1 2" key="1">
    <citation type="journal article" date="2019" name="Int. J. Syst. Evol. Microbiol.">
        <title>The Global Catalogue of Microorganisms (GCM) 10K type strain sequencing project: providing services to taxonomists for standard genome sequencing and annotation.</title>
        <authorList>
            <consortium name="The Broad Institute Genomics Platform"/>
            <consortium name="The Broad Institute Genome Sequencing Center for Infectious Disease"/>
            <person name="Wu L."/>
            <person name="Ma J."/>
        </authorList>
    </citation>
    <scope>NUCLEOTIDE SEQUENCE [LARGE SCALE GENOMIC DNA]</scope>
    <source>
        <strain evidence="1 2">JCM 16227</strain>
    </source>
</reference>
<dbReference type="RefSeq" id="WP_346076941.1">
    <property type="nucleotide sequence ID" value="NZ_BAAARB010000017.1"/>
</dbReference>
<keyword evidence="2" id="KW-1185">Reference proteome</keyword>
<accession>A0ABN3HTA4</accession>
<gene>
    <name evidence="1" type="ORF">GCM10009855_28860</name>
</gene>
<dbReference type="Gene3D" id="3.50.50.60">
    <property type="entry name" value="FAD/NAD(P)-binding domain"/>
    <property type="match status" value="1"/>
</dbReference>
<dbReference type="Pfam" id="PF05834">
    <property type="entry name" value="Lycopene_cycl"/>
    <property type="match status" value="1"/>
</dbReference>
<evidence type="ECO:0008006" key="3">
    <source>
        <dbReference type="Google" id="ProtNLM"/>
    </source>
</evidence>
<dbReference type="SUPFAM" id="SSF51905">
    <property type="entry name" value="FAD/NAD(P)-binding domain"/>
    <property type="match status" value="1"/>
</dbReference>
<dbReference type="InterPro" id="IPR036188">
    <property type="entry name" value="FAD/NAD-bd_sf"/>
</dbReference>
<sequence>MTAPVEGPAADVIVVGAGPAGRSLAYRAAAAGLRATLVDPAPHRVWRQTFGMYADDAPAWLDPGAVAARSAEFCVFTPQRRVVDRGYLVLHSERFQQSLSLSEVTVVASSATALTATSVTLADGSVLAGRHVVDARGTAGHRRADTPRQTAVGFLAGRVGATDGDDPDTTVLMDWRPADTGPNAVSSNLTSSDPASFSYRIDTARGRLVEETCLAARPPLGISELARRARLRLRLSAPTGDEEVQHGGMDEIVDFPMYPNARPWRGDGALAIGAVGGRMNPATGYSVAQSLRAADLVVEAVAGRRDPRAALWPRAARIAFTLRLLGLLVLIRLRPAELVGFFDAFFGVPVPLQRAYVSSHADAPGVLRAMAAVFRRCPPRLKARVAVASARAAVEVVRLIVVGASGSAEEG</sequence>